<accession>D5C4S6</accession>
<reference evidence="3" key="1">
    <citation type="submission" date="2010-04" db="EMBL/GenBank/DDBJ databases">
        <title>Complete genome sequence of Nitrosococcus halophilus Nc4, a salt-adapted, aerobic obligate ammonia-oxidizing sulfur purple bacterium.</title>
        <authorList>
            <consortium name="US DOE Joint Genome Institute"/>
            <person name="Campbell M.A."/>
            <person name="Malfatti S.A."/>
            <person name="Chain P.S.G."/>
            <person name="Heidelberg J.F."/>
            <person name="Ward B.B."/>
            <person name="Klotz M.G."/>
        </authorList>
    </citation>
    <scope>NUCLEOTIDE SEQUENCE [LARGE SCALE GENOMIC DNA]</scope>
    <source>
        <strain evidence="3">Nc4</strain>
    </source>
</reference>
<dbReference type="Proteomes" id="UP000001844">
    <property type="component" value="Chromosome"/>
</dbReference>
<dbReference type="InterPro" id="IPR038694">
    <property type="entry name" value="DUF427_sf"/>
</dbReference>
<dbReference type="PANTHER" id="PTHR34310:SF8">
    <property type="entry name" value="CONSERVED PROTEIN"/>
    <property type="match status" value="1"/>
</dbReference>
<dbReference type="KEGG" id="nhl:Nhal_0132"/>
<dbReference type="Pfam" id="PF04248">
    <property type="entry name" value="NTP_transf_9"/>
    <property type="match status" value="2"/>
</dbReference>
<evidence type="ECO:0000259" key="1">
    <source>
        <dbReference type="Pfam" id="PF04248"/>
    </source>
</evidence>
<proteinExistence type="predicted"/>
<protein>
    <recommendedName>
        <fullName evidence="1">DUF427 domain-containing protein</fullName>
    </recommendedName>
</protein>
<dbReference type="HOGENOM" id="CLU_059611_0_0_6"/>
<dbReference type="Gene3D" id="2.170.150.40">
    <property type="entry name" value="Domain of unknown function (DUF427)"/>
    <property type="match status" value="2"/>
</dbReference>
<dbReference type="EMBL" id="CP001798">
    <property type="protein sequence ID" value="ADE13349.1"/>
    <property type="molecule type" value="Genomic_DNA"/>
</dbReference>
<organism evidence="2 3">
    <name type="scientific">Nitrosococcus halophilus (strain Nc4)</name>
    <dbReference type="NCBI Taxonomy" id="472759"/>
    <lineage>
        <taxon>Bacteria</taxon>
        <taxon>Pseudomonadati</taxon>
        <taxon>Pseudomonadota</taxon>
        <taxon>Gammaproteobacteria</taxon>
        <taxon>Chromatiales</taxon>
        <taxon>Chromatiaceae</taxon>
        <taxon>Nitrosococcus</taxon>
    </lineage>
</organism>
<dbReference type="OrthoDB" id="4565346at2"/>
<name>D5C4S6_NITHN</name>
<dbReference type="RefSeq" id="WP_013031245.1">
    <property type="nucleotide sequence ID" value="NC_013960.1"/>
</dbReference>
<feature type="domain" description="DUF427" evidence="1">
    <location>
        <begin position="29"/>
        <end position="121"/>
    </location>
</feature>
<dbReference type="AlphaFoldDB" id="D5C4S6"/>
<dbReference type="InterPro" id="IPR007361">
    <property type="entry name" value="DUF427"/>
</dbReference>
<sequence>MSARQSKENPHPQQGPAHRVEVVPIPKRVRVLFNQETIVDSTQVLLLRETYLPPVYYFPPQDVRMEWLQRTDHSSRCPFKGEAAYWSVTVRERSAENGAWSYPEPLEQVVPIKNHIAFYWDKMDAWYEEDEPVFVHPCDPYVRIDVRESFRPVRVVLGGKVVAETRRARFLFETGLPTRYYIPQEDVQMDWLEPSETHTACPYKGKASYWSVRIGDQYFKDLVWSYPDPLPEASQVKNYLAFYQEKVEAFYVDGELQRISG</sequence>
<feature type="domain" description="DUF427" evidence="1">
    <location>
        <begin position="153"/>
        <end position="245"/>
    </location>
</feature>
<dbReference type="eggNOG" id="COG2343">
    <property type="taxonomic scope" value="Bacteria"/>
</dbReference>
<evidence type="ECO:0000313" key="3">
    <source>
        <dbReference type="Proteomes" id="UP000001844"/>
    </source>
</evidence>
<keyword evidence="3" id="KW-1185">Reference proteome</keyword>
<dbReference type="STRING" id="472759.Nhal_0132"/>
<dbReference type="PANTHER" id="PTHR34310">
    <property type="entry name" value="DUF427 DOMAIN PROTEIN (AFU_ORTHOLOGUE AFUA_3G02220)"/>
    <property type="match status" value="1"/>
</dbReference>
<gene>
    <name evidence="2" type="ordered locus">Nhal_0132</name>
</gene>
<evidence type="ECO:0000313" key="2">
    <source>
        <dbReference type="EMBL" id="ADE13349.1"/>
    </source>
</evidence>